<comment type="caution">
    <text evidence="10">The sequence shown here is derived from an EMBL/GenBank/DDBJ whole genome shotgun (WGS) entry which is preliminary data.</text>
</comment>
<dbReference type="PANTHER" id="PTHR30177">
    <property type="entry name" value="GLYCINE BETAINE/L-PROLINE TRANSPORT SYSTEM PERMEASE PROTEIN PROW"/>
    <property type="match status" value="1"/>
</dbReference>
<dbReference type="CDD" id="cd13609">
    <property type="entry name" value="PBP2_Opu_like_1"/>
    <property type="match status" value="1"/>
</dbReference>
<keyword evidence="3 8" id="KW-0812">Transmembrane</keyword>
<evidence type="ECO:0000256" key="6">
    <source>
        <dbReference type="ARBA" id="ARBA00035642"/>
    </source>
</evidence>
<evidence type="ECO:0000256" key="3">
    <source>
        <dbReference type="ARBA" id="ARBA00022692"/>
    </source>
</evidence>
<organism evidence="10 11">
    <name type="scientific">Metaclostridioides mangenotii</name>
    <dbReference type="NCBI Taxonomy" id="1540"/>
    <lineage>
        <taxon>Bacteria</taxon>
        <taxon>Bacillati</taxon>
        <taxon>Bacillota</taxon>
        <taxon>Clostridia</taxon>
        <taxon>Peptostreptococcales</taxon>
        <taxon>Peptostreptococcaceae</taxon>
        <taxon>Metaclostridioides</taxon>
    </lineage>
</organism>
<feature type="transmembrane region" description="Helical" evidence="8">
    <location>
        <begin position="179"/>
        <end position="198"/>
    </location>
</feature>
<reference evidence="10 11" key="1">
    <citation type="submission" date="2021-03" db="EMBL/GenBank/DDBJ databases">
        <title>Genomic Encyclopedia of Type Strains, Phase IV (KMG-IV): sequencing the most valuable type-strain genomes for metagenomic binning, comparative biology and taxonomic classification.</title>
        <authorList>
            <person name="Goeker M."/>
        </authorList>
    </citation>
    <scope>NUCLEOTIDE SEQUENCE [LARGE SCALE GENOMIC DNA]</scope>
    <source>
        <strain evidence="10 11">DSM 1289</strain>
    </source>
</reference>
<dbReference type="SUPFAM" id="SSF53850">
    <property type="entry name" value="Periplasmic binding protein-like II"/>
    <property type="match status" value="1"/>
</dbReference>
<evidence type="ECO:0000256" key="1">
    <source>
        <dbReference type="ARBA" id="ARBA00004141"/>
    </source>
</evidence>
<gene>
    <name evidence="10" type="ORF">J2Z43_002226</name>
</gene>
<feature type="transmembrane region" description="Helical" evidence="8">
    <location>
        <begin position="219"/>
        <end position="242"/>
    </location>
</feature>
<feature type="transmembrane region" description="Helical" evidence="8">
    <location>
        <begin position="84"/>
        <end position="112"/>
    </location>
</feature>
<dbReference type="PANTHER" id="PTHR30177:SF4">
    <property type="entry name" value="OSMOPROTECTANT IMPORT PERMEASE PROTEIN OSMW"/>
    <property type="match status" value="1"/>
</dbReference>
<dbReference type="CDD" id="cd06261">
    <property type="entry name" value="TM_PBP2"/>
    <property type="match status" value="1"/>
</dbReference>
<comment type="similarity">
    <text evidence="7">In the N-terminal section; belongs to the binding-protein-dependent transport system permease family.</text>
</comment>
<dbReference type="Gene3D" id="1.10.3720.10">
    <property type="entry name" value="MetI-like"/>
    <property type="match status" value="1"/>
</dbReference>
<comment type="similarity">
    <text evidence="8">Belongs to the binding-protein-dependent transport system permease family.</text>
</comment>
<evidence type="ECO:0000259" key="9">
    <source>
        <dbReference type="PROSITE" id="PS50928"/>
    </source>
</evidence>
<dbReference type="InterPro" id="IPR035906">
    <property type="entry name" value="MetI-like_sf"/>
</dbReference>
<dbReference type="Proteomes" id="UP000767291">
    <property type="component" value="Unassembled WGS sequence"/>
</dbReference>
<dbReference type="RefSeq" id="WP_209457227.1">
    <property type="nucleotide sequence ID" value="NZ_BAAACS010000019.1"/>
</dbReference>
<feature type="transmembrane region" description="Helical" evidence="8">
    <location>
        <begin position="133"/>
        <end position="159"/>
    </location>
</feature>
<comment type="subcellular location">
    <subcellularLocation>
        <location evidence="8">Cell membrane</location>
        <topology evidence="8">Multi-pass membrane protein</topology>
    </subcellularLocation>
    <subcellularLocation>
        <location evidence="1">Membrane</location>
        <topology evidence="1">Multi-pass membrane protein</topology>
    </subcellularLocation>
</comment>
<keyword evidence="2 8" id="KW-0813">Transport</keyword>
<evidence type="ECO:0000256" key="8">
    <source>
        <dbReference type="RuleBase" id="RU363032"/>
    </source>
</evidence>
<evidence type="ECO:0000256" key="5">
    <source>
        <dbReference type="ARBA" id="ARBA00023136"/>
    </source>
</evidence>
<evidence type="ECO:0000256" key="7">
    <source>
        <dbReference type="ARBA" id="ARBA00035652"/>
    </source>
</evidence>
<dbReference type="Pfam" id="PF04069">
    <property type="entry name" value="OpuAC"/>
    <property type="match status" value="1"/>
</dbReference>
<dbReference type="Gene3D" id="3.40.190.120">
    <property type="entry name" value="Osmoprotection protein (prox), domain 2"/>
    <property type="match status" value="1"/>
</dbReference>
<dbReference type="EMBL" id="JAGGJX010000005">
    <property type="protein sequence ID" value="MBP1855825.1"/>
    <property type="molecule type" value="Genomic_DNA"/>
</dbReference>
<dbReference type="InterPro" id="IPR007210">
    <property type="entry name" value="ABC_Gly_betaine_transp_sub-bd"/>
</dbReference>
<evidence type="ECO:0000256" key="2">
    <source>
        <dbReference type="ARBA" id="ARBA00022448"/>
    </source>
</evidence>
<evidence type="ECO:0000313" key="10">
    <source>
        <dbReference type="EMBL" id="MBP1855825.1"/>
    </source>
</evidence>
<feature type="domain" description="ABC transmembrane type-1" evidence="9">
    <location>
        <begin position="19"/>
        <end position="198"/>
    </location>
</feature>
<accession>A0ABS4ED02</accession>
<dbReference type="PROSITE" id="PS50928">
    <property type="entry name" value="ABC_TM1"/>
    <property type="match status" value="1"/>
</dbReference>
<protein>
    <submittedName>
        <fullName evidence="10">Osmoprotectant transport system permease protein</fullName>
    </submittedName>
</protein>
<keyword evidence="5 8" id="KW-0472">Membrane</keyword>
<dbReference type="SUPFAM" id="SSF161098">
    <property type="entry name" value="MetI-like"/>
    <property type="match status" value="1"/>
</dbReference>
<evidence type="ECO:0000256" key="4">
    <source>
        <dbReference type="ARBA" id="ARBA00022989"/>
    </source>
</evidence>
<dbReference type="InterPro" id="IPR000515">
    <property type="entry name" value="MetI-like"/>
</dbReference>
<feature type="transmembrane region" description="Helical" evidence="8">
    <location>
        <begin position="20"/>
        <end position="44"/>
    </location>
</feature>
<keyword evidence="4 8" id="KW-1133">Transmembrane helix</keyword>
<comment type="similarity">
    <text evidence="6">In the C-terminal section; belongs to the OsmX family.</text>
</comment>
<dbReference type="InterPro" id="IPR051204">
    <property type="entry name" value="ABC_transp_perm/SBD"/>
</dbReference>
<name>A0ABS4ED02_9FIRM</name>
<keyword evidence="11" id="KW-1185">Reference proteome</keyword>
<evidence type="ECO:0000313" key="11">
    <source>
        <dbReference type="Proteomes" id="UP000767291"/>
    </source>
</evidence>
<dbReference type="Pfam" id="PF00528">
    <property type="entry name" value="BPD_transp_1"/>
    <property type="match status" value="1"/>
</dbReference>
<proteinExistence type="inferred from homology"/>
<feature type="transmembrane region" description="Helical" evidence="8">
    <location>
        <begin position="56"/>
        <end position="78"/>
    </location>
</feature>
<dbReference type="Gene3D" id="3.40.190.10">
    <property type="entry name" value="Periplasmic binding protein-like II"/>
    <property type="match status" value="1"/>
</dbReference>
<sequence length="517" mass="56819">MDSFFNFVLQQKGKIIDLLVQHVSLTATAIIIAILVGVPLGILISRTPKLRKIILGFVNLVQAVPSMALLGLLVPILGIGSKPAIFTVVIYSLLPIVKNTYIGITSIDPVVLESAKGMGLTRNQTLFKIQFPLALPIIMGGVRISAVTAVGLMTLAAFIGAGGLGYLVFSGVQTVNNNMILAGAIPSCILALLVDYIFSQIEIAVTPRGLDLQRGEKNFIGLKVVSAILIVTIIFTAVVPAFSGKKETITVGSKNYTEQLVLGNMYADLIEEHTDLNVERKLNLGGASVTFNALDSGELDMYVDYTGVLLLNVMKHDMVRDPDKAYNTVKSTMEKEHQLTLLDPIGFNNTWTLAMKPELADKYGIKTMSDLSKYSKDLILSCTLEFENREDAYVGLSKLYNMNFKDVKAVDGSLRYSAVDKNEAQVIDANSTEGLVKKYKLKILDDDKGFFPPYYAAPIVREDTLEKYPELKKVLNMLSDRISQEKMMELNYQVDEEGKSPEDVAHNFLVQEGLISK</sequence>